<evidence type="ECO:0000256" key="14">
    <source>
        <dbReference type="ARBA" id="ARBA00023317"/>
    </source>
</evidence>
<evidence type="ECO:0000256" key="16">
    <source>
        <dbReference type="RuleBase" id="RU000504"/>
    </source>
</evidence>
<dbReference type="GO" id="GO:0030955">
    <property type="term" value="F:potassium ion binding"/>
    <property type="evidence" value="ECO:0007669"/>
    <property type="project" value="UniProtKB-UniRule"/>
</dbReference>
<reference evidence="19 20" key="1">
    <citation type="submission" date="2019-05" db="EMBL/GenBank/DDBJ databases">
        <title>Erythrobacter marisflavi sp. nov., isolated from isolated from water of an estuary environment.</title>
        <authorList>
            <person name="Yoon J.-H."/>
        </authorList>
    </citation>
    <scope>NUCLEOTIDE SEQUENCE [LARGE SCALE GENOMIC DNA]</scope>
    <source>
        <strain evidence="19 20">KEM-5</strain>
    </source>
</reference>
<comment type="cofactor">
    <cofactor evidence="2">
        <name>K(+)</name>
        <dbReference type="ChEBI" id="CHEBI:29103"/>
    </cofactor>
</comment>
<dbReference type="InterPro" id="IPR015793">
    <property type="entry name" value="Pyrv_Knase_brl"/>
</dbReference>
<dbReference type="SUPFAM" id="SSF51621">
    <property type="entry name" value="Phosphoenolpyruvate/pyruvate domain"/>
    <property type="match status" value="1"/>
</dbReference>
<protein>
    <recommendedName>
        <fullName evidence="6 15">Pyruvate kinase</fullName>
        <ecNumber evidence="5 15">2.7.1.40</ecNumber>
    </recommendedName>
</protein>
<gene>
    <name evidence="19" type="primary">pyk</name>
    <name evidence="19" type="ORF">FEV51_11105</name>
</gene>
<evidence type="ECO:0000256" key="4">
    <source>
        <dbReference type="ARBA" id="ARBA00008663"/>
    </source>
</evidence>
<dbReference type="GO" id="GO:0016301">
    <property type="term" value="F:kinase activity"/>
    <property type="evidence" value="ECO:0007669"/>
    <property type="project" value="UniProtKB-KW"/>
</dbReference>
<keyword evidence="8" id="KW-0479">Metal-binding</keyword>
<dbReference type="Gene3D" id="3.20.20.60">
    <property type="entry name" value="Phosphoenolpyruvate-binding domains"/>
    <property type="match status" value="1"/>
</dbReference>
<evidence type="ECO:0000256" key="2">
    <source>
        <dbReference type="ARBA" id="ARBA00001958"/>
    </source>
</evidence>
<dbReference type="SUPFAM" id="SSF52935">
    <property type="entry name" value="PK C-terminal domain-like"/>
    <property type="match status" value="1"/>
</dbReference>
<dbReference type="UniPathway" id="UPA00109">
    <property type="reaction ID" value="UER00188"/>
</dbReference>
<dbReference type="FunFam" id="2.40.33.10:FF:000001">
    <property type="entry name" value="Pyruvate kinase"/>
    <property type="match status" value="1"/>
</dbReference>
<dbReference type="Gene3D" id="3.40.1380.20">
    <property type="entry name" value="Pyruvate kinase, C-terminal domain"/>
    <property type="match status" value="1"/>
</dbReference>
<evidence type="ECO:0000256" key="9">
    <source>
        <dbReference type="ARBA" id="ARBA00022741"/>
    </source>
</evidence>
<keyword evidence="14 19" id="KW-0670">Pyruvate</keyword>
<dbReference type="GO" id="GO:0000287">
    <property type="term" value="F:magnesium ion binding"/>
    <property type="evidence" value="ECO:0007669"/>
    <property type="project" value="UniProtKB-UniRule"/>
</dbReference>
<sequence length="498" mass="53569">MQKPDDTPLAAPRLDPRGRKVKILATVGPASSSPEMLARLFKAGVDAFRVNMSHGEHSDHAATISAIRALEKQFHRPIAILADLQGPKLRVGKFKDGQAVIRHSGHFTLDRNTEPGDETRVQLPHPELFGLLEKGQRLLINDGKIILRVIRADTDAILCSAEVGGVISDRKGVNVPDAEVPIPALTEKDRRDLSFAVAQGVDWIGLSFVQRPEDLAEARKLMSSRTGPGPALCAKIEKPMAVHRLDEIIELSDGIMVARGDLGVELEPQEVPPLQKRIVNKTRMAGKPVIVATQMLESMIESPAPTRAEVSDVANAVYDGADCVMLSAETAAGDWPEEAVTIMHKIAQQVEGDEGYLARVRFLETPPDRTTADALAHACMTVADTVAVEAITVFTGSGSTARRVARERPSVPMMVLTPSMKTARRLGLLWGAHAVATKDIGSFEEMIAKGKRMALRHGLGRAGSKLIALAGVPFGTPGSTNLLHVVTITGNELDAHEG</sequence>
<dbReference type="PANTHER" id="PTHR11817">
    <property type="entry name" value="PYRUVATE KINASE"/>
    <property type="match status" value="1"/>
</dbReference>
<evidence type="ECO:0000256" key="15">
    <source>
        <dbReference type="NCBIfam" id="TIGR01064"/>
    </source>
</evidence>
<evidence type="ECO:0000256" key="12">
    <source>
        <dbReference type="ARBA" id="ARBA00022842"/>
    </source>
</evidence>
<dbReference type="PRINTS" id="PR01050">
    <property type="entry name" value="PYRUVTKNASE"/>
</dbReference>
<dbReference type="SUPFAM" id="SSF50800">
    <property type="entry name" value="PK beta-barrel domain-like"/>
    <property type="match status" value="1"/>
</dbReference>
<dbReference type="InterPro" id="IPR011037">
    <property type="entry name" value="Pyrv_Knase-like_insert_dom_sf"/>
</dbReference>
<dbReference type="EMBL" id="VCAO01000007">
    <property type="protein sequence ID" value="TMM46582.1"/>
    <property type="molecule type" value="Genomic_DNA"/>
</dbReference>
<feature type="domain" description="Pyruvate kinase barrel" evidence="17">
    <location>
        <begin position="19"/>
        <end position="340"/>
    </location>
</feature>
<dbReference type="EC" id="2.7.1.40" evidence="5 15"/>
<dbReference type="GO" id="GO:0004743">
    <property type="term" value="F:pyruvate kinase activity"/>
    <property type="evidence" value="ECO:0007669"/>
    <property type="project" value="UniProtKB-UniRule"/>
</dbReference>
<keyword evidence="7 16" id="KW-0808">Transferase</keyword>
<dbReference type="Proteomes" id="UP000309668">
    <property type="component" value="Unassembled WGS sequence"/>
</dbReference>
<organism evidence="19 20">
    <name type="scientific">Qipengyuania marisflavi</name>
    <dbReference type="NCBI Taxonomy" id="2486356"/>
    <lineage>
        <taxon>Bacteria</taxon>
        <taxon>Pseudomonadati</taxon>
        <taxon>Pseudomonadota</taxon>
        <taxon>Alphaproteobacteria</taxon>
        <taxon>Sphingomonadales</taxon>
        <taxon>Erythrobacteraceae</taxon>
        <taxon>Qipengyuania</taxon>
    </lineage>
</organism>
<keyword evidence="13 16" id="KW-0324">Glycolysis</keyword>
<evidence type="ECO:0000256" key="3">
    <source>
        <dbReference type="ARBA" id="ARBA00004997"/>
    </source>
</evidence>
<name>A0A5S3P1U2_9SPHN</name>
<dbReference type="Gene3D" id="2.40.33.10">
    <property type="entry name" value="PK beta-barrel domain-like"/>
    <property type="match status" value="1"/>
</dbReference>
<dbReference type="Pfam" id="PF00224">
    <property type="entry name" value="PK"/>
    <property type="match status" value="1"/>
</dbReference>
<keyword evidence="11" id="KW-0067">ATP-binding</keyword>
<dbReference type="RefSeq" id="WP_138618925.1">
    <property type="nucleotide sequence ID" value="NZ_VCAO01000007.1"/>
</dbReference>
<comment type="similarity">
    <text evidence="4 16">Belongs to the pyruvate kinase family.</text>
</comment>
<evidence type="ECO:0000256" key="11">
    <source>
        <dbReference type="ARBA" id="ARBA00022840"/>
    </source>
</evidence>
<keyword evidence="12 16" id="KW-0460">Magnesium</keyword>
<comment type="cofactor">
    <cofactor evidence="1">
        <name>Mg(2+)</name>
        <dbReference type="ChEBI" id="CHEBI:18420"/>
    </cofactor>
</comment>
<dbReference type="InterPro" id="IPR015806">
    <property type="entry name" value="Pyrv_Knase_insert_dom_sf"/>
</dbReference>
<dbReference type="OrthoDB" id="9812123at2"/>
<evidence type="ECO:0000256" key="10">
    <source>
        <dbReference type="ARBA" id="ARBA00022777"/>
    </source>
</evidence>
<proteinExistence type="inferred from homology"/>
<dbReference type="GO" id="GO:0005524">
    <property type="term" value="F:ATP binding"/>
    <property type="evidence" value="ECO:0007669"/>
    <property type="project" value="UniProtKB-KW"/>
</dbReference>
<evidence type="ECO:0000256" key="5">
    <source>
        <dbReference type="ARBA" id="ARBA00012142"/>
    </source>
</evidence>
<evidence type="ECO:0000313" key="20">
    <source>
        <dbReference type="Proteomes" id="UP000309668"/>
    </source>
</evidence>
<evidence type="ECO:0000256" key="7">
    <source>
        <dbReference type="ARBA" id="ARBA00022679"/>
    </source>
</evidence>
<evidence type="ECO:0000256" key="8">
    <source>
        <dbReference type="ARBA" id="ARBA00022723"/>
    </source>
</evidence>
<dbReference type="InterPro" id="IPR040442">
    <property type="entry name" value="Pyrv_kinase-like_dom_sf"/>
</dbReference>
<dbReference type="InterPro" id="IPR001697">
    <property type="entry name" value="Pyr_Knase"/>
</dbReference>
<comment type="catalytic activity">
    <reaction evidence="16">
        <text>pyruvate + ATP = phosphoenolpyruvate + ADP + H(+)</text>
        <dbReference type="Rhea" id="RHEA:18157"/>
        <dbReference type="ChEBI" id="CHEBI:15361"/>
        <dbReference type="ChEBI" id="CHEBI:15378"/>
        <dbReference type="ChEBI" id="CHEBI:30616"/>
        <dbReference type="ChEBI" id="CHEBI:58702"/>
        <dbReference type="ChEBI" id="CHEBI:456216"/>
        <dbReference type="EC" id="2.7.1.40"/>
    </reaction>
</comment>
<evidence type="ECO:0000256" key="1">
    <source>
        <dbReference type="ARBA" id="ARBA00001946"/>
    </source>
</evidence>
<keyword evidence="20" id="KW-1185">Reference proteome</keyword>
<evidence type="ECO:0000259" key="17">
    <source>
        <dbReference type="Pfam" id="PF00224"/>
    </source>
</evidence>
<dbReference type="NCBIfam" id="NF004978">
    <property type="entry name" value="PRK06354.1"/>
    <property type="match status" value="1"/>
</dbReference>
<dbReference type="NCBIfam" id="NF004886">
    <property type="entry name" value="PRK06247.1"/>
    <property type="match status" value="1"/>
</dbReference>
<evidence type="ECO:0000259" key="18">
    <source>
        <dbReference type="Pfam" id="PF02887"/>
    </source>
</evidence>
<evidence type="ECO:0000256" key="13">
    <source>
        <dbReference type="ARBA" id="ARBA00023152"/>
    </source>
</evidence>
<dbReference type="FunFam" id="3.20.20.60:FF:000025">
    <property type="entry name" value="Pyruvate kinase"/>
    <property type="match status" value="1"/>
</dbReference>
<dbReference type="InterPro" id="IPR015795">
    <property type="entry name" value="Pyrv_Knase_C"/>
</dbReference>
<keyword evidence="10 16" id="KW-0418">Kinase</keyword>
<dbReference type="NCBIfam" id="NF004491">
    <property type="entry name" value="PRK05826.1"/>
    <property type="match status" value="1"/>
</dbReference>
<dbReference type="Pfam" id="PF02887">
    <property type="entry name" value="PK_C"/>
    <property type="match status" value="1"/>
</dbReference>
<keyword evidence="9" id="KW-0547">Nucleotide-binding</keyword>
<evidence type="ECO:0000313" key="19">
    <source>
        <dbReference type="EMBL" id="TMM46582.1"/>
    </source>
</evidence>
<dbReference type="NCBIfam" id="TIGR01064">
    <property type="entry name" value="pyruv_kin"/>
    <property type="match status" value="1"/>
</dbReference>
<comment type="caution">
    <text evidence="19">The sequence shown here is derived from an EMBL/GenBank/DDBJ whole genome shotgun (WGS) entry which is preliminary data.</text>
</comment>
<evidence type="ECO:0000256" key="6">
    <source>
        <dbReference type="ARBA" id="ARBA00018587"/>
    </source>
</evidence>
<comment type="pathway">
    <text evidence="3 16">Carbohydrate degradation; glycolysis; pyruvate from D-glyceraldehyde 3-phosphate: step 5/5.</text>
</comment>
<accession>A0A5S3P1U2</accession>
<dbReference type="InterPro" id="IPR015813">
    <property type="entry name" value="Pyrv/PenolPyrv_kinase-like_dom"/>
</dbReference>
<dbReference type="AlphaFoldDB" id="A0A5S3P1U2"/>
<feature type="domain" description="Pyruvate kinase C-terminal" evidence="18">
    <location>
        <begin position="373"/>
        <end position="486"/>
    </location>
</feature>
<dbReference type="InterPro" id="IPR036918">
    <property type="entry name" value="Pyrv_Knase_C_sf"/>
</dbReference>